<dbReference type="EMBL" id="QNRK01000032">
    <property type="protein sequence ID" value="RBP06248.1"/>
    <property type="molecule type" value="Genomic_DNA"/>
</dbReference>
<name>A0A366EV39_9HYPH</name>
<proteinExistence type="predicted"/>
<reference evidence="2 3" key="1">
    <citation type="submission" date="2018-06" db="EMBL/GenBank/DDBJ databases">
        <title>Genomic Encyclopedia of Type Strains, Phase IV (KMG-IV): sequencing the most valuable type-strain genomes for metagenomic binning, comparative biology and taxonomic classification.</title>
        <authorList>
            <person name="Goeker M."/>
        </authorList>
    </citation>
    <scope>NUCLEOTIDE SEQUENCE [LARGE SCALE GENOMIC DNA]</scope>
    <source>
        <strain evidence="2 3">DSM 24875</strain>
    </source>
</reference>
<feature type="region of interest" description="Disordered" evidence="1">
    <location>
        <begin position="1"/>
        <end position="27"/>
    </location>
</feature>
<organism evidence="2 3">
    <name type="scientific">Roseiarcus fermentans</name>
    <dbReference type="NCBI Taxonomy" id="1473586"/>
    <lineage>
        <taxon>Bacteria</taxon>
        <taxon>Pseudomonadati</taxon>
        <taxon>Pseudomonadota</taxon>
        <taxon>Alphaproteobacteria</taxon>
        <taxon>Hyphomicrobiales</taxon>
        <taxon>Roseiarcaceae</taxon>
        <taxon>Roseiarcus</taxon>
    </lineage>
</organism>
<sequence length="64" mass="7155">MAKSSKPAAERAPAPPEAAPRVPTEAEVRERAHAIWLAEGTPEGREVDHWMRARRELEREAGLE</sequence>
<protein>
    <submittedName>
        <fullName evidence="2">DUF2934 family protein</fullName>
    </submittedName>
</protein>
<keyword evidence="3" id="KW-1185">Reference proteome</keyword>
<dbReference type="AlphaFoldDB" id="A0A366EV39"/>
<dbReference type="RefSeq" id="WP_113891669.1">
    <property type="nucleotide sequence ID" value="NZ_QNRK01000032.1"/>
</dbReference>
<evidence type="ECO:0000313" key="2">
    <source>
        <dbReference type="EMBL" id="RBP06248.1"/>
    </source>
</evidence>
<dbReference type="InterPro" id="IPR021327">
    <property type="entry name" value="DUF2934"/>
</dbReference>
<accession>A0A366EV39</accession>
<evidence type="ECO:0000313" key="3">
    <source>
        <dbReference type="Proteomes" id="UP000253529"/>
    </source>
</evidence>
<dbReference type="Pfam" id="PF11154">
    <property type="entry name" value="DUF2934"/>
    <property type="match status" value="1"/>
</dbReference>
<comment type="caution">
    <text evidence="2">The sequence shown here is derived from an EMBL/GenBank/DDBJ whole genome shotgun (WGS) entry which is preliminary data.</text>
</comment>
<gene>
    <name evidence="2" type="ORF">DFR50_13226</name>
</gene>
<evidence type="ECO:0000256" key="1">
    <source>
        <dbReference type="SAM" id="MobiDB-lite"/>
    </source>
</evidence>
<dbReference type="Proteomes" id="UP000253529">
    <property type="component" value="Unassembled WGS sequence"/>
</dbReference>